<dbReference type="Pfam" id="PF17775">
    <property type="entry name" value="YchJ_M-like"/>
    <property type="match status" value="1"/>
</dbReference>
<feature type="domain" description="YchJ-like middle NTF2-like" evidence="1">
    <location>
        <begin position="76"/>
        <end position="191"/>
    </location>
</feature>
<reference evidence="2" key="1">
    <citation type="submission" date="2021-05" db="EMBL/GenBank/DDBJ databases">
        <title>The genome of the haptophyte Pavlova lutheri (Diacronema luteri, Pavlovales) - a model for lipid biosynthesis in eukaryotic algae.</title>
        <authorList>
            <person name="Hulatt C.J."/>
            <person name="Posewitz M.C."/>
        </authorList>
    </citation>
    <scope>NUCLEOTIDE SEQUENCE</scope>
    <source>
        <strain evidence="2">NIVA-4/92</strain>
    </source>
</reference>
<dbReference type="Gene3D" id="3.10.450.50">
    <property type="match status" value="1"/>
</dbReference>
<organism evidence="2 3">
    <name type="scientific">Diacronema lutheri</name>
    <name type="common">Unicellular marine alga</name>
    <name type="synonym">Monochrysis lutheri</name>
    <dbReference type="NCBI Taxonomy" id="2081491"/>
    <lineage>
        <taxon>Eukaryota</taxon>
        <taxon>Haptista</taxon>
        <taxon>Haptophyta</taxon>
        <taxon>Pavlovophyceae</taxon>
        <taxon>Pavlovales</taxon>
        <taxon>Pavlovaceae</taxon>
        <taxon>Diacronema</taxon>
    </lineage>
</organism>
<dbReference type="OrthoDB" id="539593at2759"/>
<comment type="caution">
    <text evidence="2">The sequence shown here is derived from an EMBL/GenBank/DDBJ whole genome shotgun (WGS) entry which is preliminary data.</text>
</comment>
<evidence type="ECO:0000313" key="2">
    <source>
        <dbReference type="EMBL" id="KAG8469139.1"/>
    </source>
</evidence>
<evidence type="ECO:0000313" key="3">
    <source>
        <dbReference type="Proteomes" id="UP000751190"/>
    </source>
</evidence>
<name>A0A8J5XRJ6_DIALT</name>
<sequence length="240" mass="26276">MHSCVVVLVASAFSRQLANQRPSTHRVPAVRAGGFGNVRARDRRPEPDELCACGSGASYGACCARLHNGALATGVQELIRARFTAYEYKLPNFLLSPAVTTGATDTKAVRKELETYMGSYRFLNLTVGEPVALLADGAGRERAACEMTSCYRARAAEIFRKHSQVINERVVTFSERSVFVRGVDGGWRYSEAESEGSYEGEQGYDREGAEARFREMLADKRARGVALLPREAAYAAQHGL</sequence>
<dbReference type="Proteomes" id="UP000751190">
    <property type="component" value="Unassembled WGS sequence"/>
</dbReference>
<dbReference type="InterPro" id="IPR048469">
    <property type="entry name" value="YchJ-like_M"/>
</dbReference>
<keyword evidence="3" id="KW-1185">Reference proteome</keyword>
<protein>
    <recommendedName>
        <fullName evidence="1">YchJ-like middle NTF2-like domain-containing protein</fullName>
    </recommendedName>
</protein>
<gene>
    <name evidence="2" type="ORF">KFE25_007657</name>
</gene>
<accession>A0A8J5XRJ6</accession>
<dbReference type="EMBL" id="JAGTXO010000003">
    <property type="protein sequence ID" value="KAG8469139.1"/>
    <property type="molecule type" value="Genomic_DNA"/>
</dbReference>
<evidence type="ECO:0000259" key="1">
    <source>
        <dbReference type="Pfam" id="PF17775"/>
    </source>
</evidence>
<dbReference type="SUPFAM" id="SSF54427">
    <property type="entry name" value="NTF2-like"/>
    <property type="match status" value="1"/>
</dbReference>
<proteinExistence type="predicted"/>
<dbReference type="AlphaFoldDB" id="A0A8J5XRJ6"/>
<dbReference type="InterPro" id="IPR032710">
    <property type="entry name" value="NTF2-like_dom_sf"/>
</dbReference>